<evidence type="ECO:0000313" key="2">
    <source>
        <dbReference type="EMBL" id="JAG77654.1"/>
    </source>
</evidence>
<sequence>MYKNSLTVLFSEWPILTHVKAADIIESDFSILNLTSVILGFPVLAKFLRELRKIRPLHARDIEAARFIGIFNSEFFYLLEFSIKKITMKVTMKKFIEFCYQ</sequence>
<organism evidence="1">
    <name type="scientific">Fopius arisanus</name>
    <dbReference type="NCBI Taxonomy" id="64838"/>
    <lineage>
        <taxon>Eukaryota</taxon>
        <taxon>Metazoa</taxon>
        <taxon>Ecdysozoa</taxon>
        <taxon>Arthropoda</taxon>
        <taxon>Hexapoda</taxon>
        <taxon>Insecta</taxon>
        <taxon>Pterygota</taxon>
        <taxon>Neoptera</taxon>
        <taxon>Endopterygota</taxon>
        <taxon>Hymenoptera</taxon>
        <taxon>Apocrita</taxon>
        <taxon>Ichneumonoidea</taxon>
        <taxon>Braconidae</taxon>
        <taxon>Opiinae</taxon>
        <taxon>Fopius</taxon>
    </lineage>
</organism>
<accession>A0A0C9RLN5</accession>
<protein>
    <submittedName>
        <fullName evidence="1">Uncharacterized protein</fullName>
    </submittedName>
</protein>
<dbReference type="EMBL" id="GBYB01007887">
    <property type="protein sequence ID" value="JAG77654.1"/>
    <property type="molecule type" value="Transcribed_RNA"/>
</dbReference>
<name>A0A0C9RLN5_9HYME</name>
<proteinExistence type="predicted"/>
<dbReference type="AlphaFoldDB" id="A0A0C9RLN5"/>
<gene>
    <name evidence="1" type="ORF">g.30034</name>
    <name evidence="2" type="ORF">g.30035</name>
</gene>
<dbReference type="EMBL" id="GBYB01007886">
    <property type="protein sequence ID" value="JAG77653.1"/>
    <property type="molecule type" value="Transcribed_RNA"/>
</dbReference>
<evidence type="ECO:0000313" key="1">
    <source>
        <dbReference type="EMBL" id="JAG77653.1"/>
    </source>
</evidence>
<reference evidence="1" key="1">
    <citation type="submission" date="2015-01" db="EMBL/GenBank/DDBJ databases">
        <title>Transcriptome Assembly of Fopius arisanus.</title>
        <authorList>
            <person name="Geib S."/>
        </authorList>
    </citation>
    <scope>NUCLEOTIDE SEQUENCE</scope>
</reference>